<feature type="compositionally biased region" description="Basic and acidic residues" evidence="4">
    <location>
        <begin position="203"/>
        <end position="228"/>
    </location>
</feature>
<evidence type="ECO:0000259" key="5">
    <source>
        <dbReference type="SMART" id="SM00451"/>
    </source>
</evidence>
<dbReference type="InterPro" id="IPR036236">
    <property type="entry name" value="Znf_C2H2_sf"/>
</dbReference>
<dbReference type="PANTHER" id="PTHR13173">
    <property type="entry name" value="WW DOMAIN BINDING PROTEIN 4"/>
    <property type="match status" value="1"/>
</dbReference>
<sequence length="288" mass="32369">MSEYWKSTPKYWCKHCSTYVKDTPFERRQHESTGKHQGNLRRFLRDIQNSHERGEREKEKAKLEVERLSRVAGGSPSASPIPTTASSQSQSSTVRKAANGPQAAVDLKRQWAQLAEMGIKVPEQARSEVAMPGEWQAVEQKPTNETSEGVRNIGVRKRKLEEQEEDEEGEDAVVQRGWGSSTRRYPGDEKPDLDELLSGTISLKKEKNPPSAQLKDEPKETIKREDITSLKPGSGTDDEQKPSHVEALSDQHSPVKDEIDTVQPSQPLSDIPEEVPLPVFKKRKAKPS</sequence>
<dbReference type="Gene3D" id="3.30.160.60">
    <property type="entry name" value="Classic Zinc Finger"/>
    <property type="match status" value="1"/>
</dbReference>
<dbReference type="GO" id="GO:0071011">
    <property type="term" value="C:precatalytic spliceosome"/>
    <property type="evidence" value="ECO:0007669"/>
    <property type="project" value="TreeGrafter"/>
</dbReference>
<evidence type="ECO:0000256" key="4">
    <source>
        <dbReference type="SAM" id="MobiDB-lite"/>
    </source>
</evidence>
<dbReference type="PANTHER" id="PTHR13173:SF10">
    <property type="entry name" value="WW DOMAIN-BINDING PROTEIN 4"/>
    <property type="match status" value="1"/>
</dbReference>
<dbReference type="AlphaFoldDB" id="W9YAD0"/>
<dbReference type="GO" id="GO:0008270">
    <property type="term" value="F:zinc ion binding"/>
    <property type="evidence" value="ECO:0007669"/>
    <property type="project" value="UniProtKB-KW"/>
</dbReference>
<proteinExistence type="predicted"/>
<comment type="caution">
    <text evidence="6">The sequence shown here is derived from an EMBL/GenBank/DDBJ whole genome shotgun (WGS) entry which is preliminary data.</text>
</comment>
<keyword evidence="3" id="KW-0862">Zinc</keyword>
<dbReference type="Pfam" id="PF06220">
    <property type="entry name" value="zf-U1"/>
    <property type="match status" value="1"/>
</dbReference>
<dbReference type="eggNOG" id="KOG0150">
    <property type="taxonomic scope" value="Eukaryota"/>
</dbReference>
<feature type="compositionally biased region" description="Basic and acidic residues" evidence="4">
    <location>
        <begin position="43"/>
        <end position="69"/>
    </location>
</feature>
<dbReference type="GO" id="GO:0003723">
    <property type="term" value="F:RNA binding"/>
    <property type="evidence" value="ECO:0007669"/>
    <property type="project" value="TreeGrafter"/>
</dbReference>
<evidence type="ECO:0000256" key="1">
    <source>
        <dbReference type="ARBA" id="ARBA00022723"/>
    </source>
</evidence>
<name>W9YAD0_9EURO</name>
<dbReference type="InterPro" id="IPR003604">
    <property type="entry name" value="Matrin/U1-like-C_Znf_C2H2"/>
</dbReference>
<dbReference type="InterPro" id="IPR040023">
    <property type="entry name" value="WBP4"/>
</dbReference>
<dbReference type="RefSeq" id="XP_007725659.1">
    <property type="nucleotide sequence ID" value="XM_007727469.1"/>
</dbReference>
<protein>
    <recommendedName>
        <fullName evidence="5">U1-type domain-containing protein</fullName>
    </recommendedName>
</protein>
<gene>
    <name evidence="6" type="ORF">A1O1_06591</name>
</gene>
<feature type="region of interest" description="Disordered" evidence="4">
    <location>
        <begin position="27"/>
        <end position="103"/>
    </location>
</feature>
<organism evidence="6 7">
    <name type="scientific">Capronia coronata CBS 617.96</name>
    <dbReference type="NCBI Taxonomy" id="1182541"/>
    <lineage>
        <taxon>Eukaryota</taxon>
        <taxon>Fungi</taxon>
        <taxon>Dikarya</taxon>
        <taxon>Ascomycota</taxon>
        <taxon>Pezizomycotina</taxon>
        <taxon>Eurotiomycetes</taxon>
        <taxon>Chaetothyriomycetidae</taxon>
        <taxon>Chaetothyriales</taxon>
        <taxon>Herpotrichiellaceae</taxon>
        <taxon>Capronia</taxon>
    </lineage>
</organism>
<feature type="compositionally biased region" description="Low complexity" evidence="4">
    <location>
        <begin position="72"/>
        <end position="93"/>
    </location>
</feature>
<dbReference type="HOGENOM" id="CLU_051534_0_0_1"/>
<keyword evidence="1" id="KW-0479">Metal-binding</keyword>
<feature type="compositionally biased region" description="Acidic residues" evidence="4">
    <location>
        <begin position="162"/>
        <end position="171"/>
    </location>
</feature>
<dbReference type="Proteomes" id="UP000019484">
    <property type="component" value="Unassembled WGS sequence"/>
</dbReference>
<dbReference type="InterPro" id="IPR013085">
    <property type="entry name" value="U1-CZ_Znf_C2H2"/>
</dbReference>
<dbReference type="STRING" id="1182541.W9YAD0"/>
<dbReference type="GO" id="GO:0000398">
    <property type="term" value="P:mRNA splicing, via spliceosome"/>
    <property type="evidence" value="ECO:0007669"/>
    <property type="project" value="InterPro"/>
</dbReference>
<dbReference type="EMBL" id="AMWN01000005">
    <property type="protein sequence ID" value="EXJ86221.1"/>
    <property type="molecule type" value="Genomic_DNA"/>
</dbReference>
<feature type="region of interest" description="Disordered" evidence="4">
    <location>
        <begin position="125"/>
        <end position="288"/>
    </location>
</feature>
<evidence type="ECO:0000256" key="2">
    <source>
        <dbReference type="ARBA" id="ARBA00022771"/>
    </source>
</evidence>
<evidence type="ECO:0000313" key="6">
    <source>
        <dbReference type="EMBL" id="EXJ86221.1"/>
    </source>
</evidence>
<keyword evidence="7" id="KW-1185">Reference proteome</keyword>
<dbReference type="SUPFAM" id="SSF57667">
    <property type="entry name" value="beta-beta-alpha zinc fingers"/>
    <property type="match status" value="1"/>
</dbReference>
<dbReference type="GeneID" id="19161458"/>
<dbReference type="SMART" id="SM00451">
    <property type="entry name" value="ZnF_U1"/>
    <property type="match status" value="1"/>
</dbReference>
<accession>W9YAD0</accession>
<dbReference type="OrthoDB" id="191651at2759"/>
<reference evidence="6 7" key="1">
    <citation type="submission" date="2013-03" db="EMBL/GenBank/DDBJ databases">
        <title>The Genome Sequence of Capronia coronata CBS 617.96.</title>
        <authorList>
            <consortium name="The Broad Institute Genomics Platform"/>
            <person name="Cuomo C."/>
            <person name="de Hoog S."/>
            <person name="Gorbushina A."/>
            <person name="Walker B."/>
            <person name="Young S.K."/>
            <person name="Zeng Q."/>
            <person name="Gargeya S."/>
            <person name="Fitzgerald M."/>
            <person name="Haas B."/>
            <person name="Abouelleil A."/>
            <person name="Allen A.W."/>
            <person name="Alvarado L."/>
            <person name="Arachchi H.M."/>
            <person name="Berlin A.M."/>
            <person name="Chapman S.B."/>
            <person name="Gainer-Dewar J."/>
            <person name="Goldberg J."/>
            <person name="Griggs A."/>
            <person name="Gujja S."/>
            <person name="Hansen M."/>
            <person name="Howarth C."/>
            <person name="Imamovic A."/>
            <person name="Ireland A."/>
            <person name="Larimer J."/>
            <person name="McCowan C."/>
            <person name="Murphy C."/>
            <person name="Pearson M."/>
            <person name="Poon T.W."/>
            <person name="Priest M."/>
            <person name="Roberts A."/>
            <person name="Saif S."/>
            <person name="Shea T."/>
            <person name="Sisk P."/>
            <person name="Sykes S."/>
            <person name="Wortman J."/>
            <person name="Nusbaum C."/>
            <person name="Birren B."/>
        </authorList>
    </citation>
    <scope>NUCLEOTIDE SEQUENCE [LARGE SCALE GENOMIC DNA]</scope>
    <source>
        <strain evidence="6 7">CBS 617.96</strain>
    </source>
</reference>
<feature type="domain" description="U1-type" evidence="5">
    <location>
        <begin position="8"/>
        <end position="43"/>
    </location>
</feature>
<evidence type="ECO:0000313" key="7">
    <source>
        <dbReference type="Proteomes" id="UP000019484"/>
    </source>
</evidence>
<evidence type="ECO:0000256" key="3">
    <source>
        <dbReference type="ARBA" id="ARBA00022833"/>
    </source>
</evidence>
<feature type="compositionally biased region" description="Basic and acidic residues" evidence="4">
    <location>
        <begin position="238"/>
        <end position="259"/>
    </location>
</feature>
<keyword evidence="2" id="KW-0863">Zinc-finger</keyword>